<feature type="compositionally biased region" description="Basic and acidic residues" evidence="1">
    <location>
        <begin position="151"/>
        <end position="165"/>
    </location>
</feature>
<protein>
    <submittedName>
        <fullName evidence="2">Uncharacterized protein</fullName>
    </submittedName>
</protein>
<organism evidence="2 3">
    <name type="scientific">Urochloa decumbens</name>
    <dbReference type="NCBI Taxonomy" id="240449"/>
    <lineage>
        <taxon>Eukaryota</taxon>
        <taxon>Viridiplantae</taxon>
        <taxon>Streptophyta</taxon>
        <taxon>Embryophyta</taxon>
        <taxon>Tracheophyta</taxon>
        <taxon>Spermatophyta</taxon>
        <taxon>Magnoliopsida</taxon>
        <taxon>Liliopsida</taxon>
        <taxon>Poales</taxon>
        <taxon>Poaceae</taxon>
        <taxon>PACMAD clade</taxon>
        <taxon>Panicoideae</taxon>
        <taxon>Panicodae</taxon>
        <taxon>Paniceae</taxon>
        <taxon>Melinidinae</taxon>
        <taxon>Urochloa</taxon>
    </lineage>
</organism>
<accession>A0ABC9ESQ0</accession>
<feature type="compositionally biased region" description="Basic and acidic residues" evidence="1">
    <location>
        <begin position="123"/>
        <end position="144"/>
    </location>
</feature>
<dbReference type="Proteomes" id="UP001497457">
    <property type="component" value="Chromosome 5rd"/>
</dbReference>
<evidence type="ECO:0000256" key="1">
    <source>
        <dbReference type="SAM" id="MobiDB-lite"/>
    </source>
</evidence>
<feature type="compositionally biased region" description="Basic and acidic residues" evidence="1">
    <location>
        <begin position="47"/>
        <end position="63"/>
    </location>
</feature>
<feature type="compositionally biased region" description="Basic and acidic residues" evidence="1">
    <location>
        <begin position="94"/>
        <end position="116"/>
    </location>
</feature>
<gene>
    <name evidence="2" type="ORF">URODEC1_LOCUS98022</name>
</gene>
<keyword evidence="3" id="KW-1185">Reference proteome</keyword>
<dbReference type="EMBL" id="OZ075115">
    <property type="protein sequence ID" value="CAL5061958.1"/>
    <property type="molecule type" value="Genomic_DNA"/>
</dbReference>
<dbReference type="AlphaFoldDB" id="A0ABC9ESQ0"/>
<sequence length="520" mass="56010">MRSCNLELVGGGGHFELLVLRGAAVEVVLVVGAEELAHVLQRPAAGLREEGAEEHPGERRDAGVEEEGAADGDGVGQRDEGHGDDAASHAVGGHAERAPQRAHLQREDLRAVHPRDGAQPNGEEGHVGHGGRDGQADGPRDLRARVVVNHGESRGEAGQREDHPAHAAQQQRPPPDLVQQERGHQDEERLGDAHGARGSQELVVGGDPRALEHARAVEHHGVDAGRLLEEVDAEAGEEDAPHGRGRRQDQLLPHPRLLAILPPGHLDHVAVEIRGDAGGGLDVGEPLRGLLRRVGGLPQHDLGVGQAALHDEPPGRLGHAEHHEREHHGRRRSDAEHDAPAELERQAGEGVVGDVAEEDAEVYEHLREGGEEAAGRRGGHLGRVHGRDHERVPHADAGHEAPEHEHPVVDCEAHEEGAREEDDRREDDGVAAADPVGRATRGEGADEGVDVEDAHQDLQLYVGDLQVLLDVQRRPAHHTDICKAKFSGMSPCKKAKASQNKKGLRTSVLLLLYYMETKRR</sequence>
<proteinExistence type="predicted"/>
<name>A0ABC9ESQ0_9POAL</name>
<feature type="region of interest" description="Disordered" evidence="1">
    <location>
        <begin position="47"/>
        <end position="200"/>
    </location>
</feature>
<reference evidence="2" key="1">
    <citation type="submission" date="2024-10" db="EMBL/GenBank/DDBJ databases">
        <authorList>
            <person name="Ryan C."/>
        </authorList>
    </citation>
    <scope>NUCLEOTIDE SEQUENCE [LARGE SCALE GENOMIC DNA]</scope>
</reference>
<feature type="compositionally biased region" description="Basic and acidic residues" evidence="1">
    <location>
        <begin position="76"/>
        <end position="87"/>
    </location>
</feature>
<feature type="region of interest" description="Disordered" evidence="1">
    <location>
        <begin position="413"/>
        <end position="446"/>
    </location>
</feature>
<evidence type="ECO:0000313" key="2">
    <source>
        <dbReference type="EMBL" id="CAL5061958.1"/>
    </source>
</evidence>
<feature type="compositionally biased region" description="Basic and acidic residues" evidence="1">
    <location>
        <begin position="309"/>
        <end position="339"/>
    </location>
</feature>
<evidence type="ECO:0000313" key="3">
    <source>
        <dbReference type="Proteomes" id="UP001497457"/>
    </source>
</evidence>
<feature type="region of interest" description="Disordered" evidence="1">
    <location>
        <begin position="304"/>
        <end position="339"/>
    </location>
</feature>
<feature type="compositionally biased region" description="Basic and acidic residues" evidence="1">
    <location>
        <begin position="179"/>
        <end position="195"/>
    </location>
</feature>